<dbReference type="SUPFAM" id="SSF53474">
    <property type="entry name" value="alpha/beta-Hydrolases"/>
    <property type="match status" value="1"/>
</dbReference>
<evidence type="ECO:0000259" key="5">
    <source>
        <dbReference type="Pfam" id="PF00135"/>
    </source>
</evidence>
<comment type="similarity">
    <text evidence="1 4">Belongs to the type-B carboxylesterase/lipase family.</text>
</comment>
<dbReference type="PROSITE" id="PS00122">
    <property type="entry name" value="CARBOXYLESTERASE_B_1"/>
    <property type="match status" value="1"/>
</dbReference>
<dbReference type="Pfam" id="PF00135">
    <property type="entry name" value="COesterase"/>
    <property type="match status" value="1"/>
</dbReference>
<dbReference type="PROSITE" id="PS01173">
    <property type="entry name" value="LIPASE_GDXG_HIS"/>
    <property type="match status" value="1"/>
</dbReference>
<feature type="domain" description="Carboxylesterase type B" evidence="5">
    <location>
        <begin position="21"/>
        <end position="464"/>
    </location>
</feature>
<dbReference type="Proteomes" id="UP000294744">
    <property type="component" value="Unassembled WGS sequence"/>
</dbReference>
<proteinExistence type="inferred from homology"/>
<dbReference type="Gene3D" id="3.40.50.1820">
    <property type="entry name" value="alpha/beta hydrolase"/>
    <property type="match status" value="1"/>
</dbReference>
<sequence>MDAGNPPPLSNFNWLYGGVDLIVRTEHGAVRGISDGDVMSFKGIPYAAPLDGPRRFQAPVTPQRWDGLRDASGYSASVPQAALDPALPACWRPGDSTDCLTVNVWTPDRGGHLPVMVWFHGGAYLGGTASTDGFDGAKLARDGVIVVTVNYRVGYEGFGWVDNAPSNRGILDQLAALRWVRDNIISFGGNPDNVTIFGESAGAVSVATLVAGSARRGLFRRAIAQSPAAMYCDEDENRKIGELITGRLGVPATTAALAEVPPEDLHVAQTHAMAEISRNRAAWTNSTPYTVVLDGEVLSELPWVAMRGGVANGIDVIAGFNRDEATGFTIDLPAEARDLQRLVDDLHLPPTTVAEYRSTHPGVADSDLYTVLLSDRLFRMPAVWMAEAAAAAGGRGFLYEFTWETPQRDGLLGATHGLDVPFTFGNLDDPLALAMLGASPAGFEELSAAIRGAWTSFAATGDPGWPGYQLADRQTRLFNVPVSLASDPISGSRQIWAHRFPELG</sequence>
<comment type="similarity">
    <text evidence="2">Belongs to the 'GDXG' lipolytic enzyme family.</text>
</comment>
<name>A0A4R4UFV5_9PSEU</name>
<evidence type="ECO:0000313" key="6">
    <source>
        <dbReference type="EMBL" id="TDC87804.1"/>
    </source>
</evidence>
<comment type="caution">
    <text evidence="6">The sequence shown here is derived from an EMBL/GenBank/DDBJ whole genome shotgun (WGS) entry which is preliminary data.</text>
</comment>
<gene>
    <name evidence="6" type="ORF">E1161_24980</name>
</gene>
<organism evidence="6 7">
    <name type="scientific">Saccharopolyspora aridisoli</name>
    <dbReference type="NCBI Taxonomy" id="2530385"/>
    <lineage>
        <taxon>Bacteria</taxon>
        <taxon>Bacillati</taxon>
        <taxon>Actinomycetota</taxon>
        <taxon>Actinomycetes</taxon>
        <taxon>Pseudonocardiales</taxon>
        <taxon>Pseudonocardiaceae</taxon>
        <taxon>Saccharopolyspora</taxon>
    </lineage>
</organism>
<dbReference type="EC" id="3.1.1.-" evidence="4"/>
<evidence type="ECO:0000256" key="1">
    <source>
        <dbReference type="ARBA" id="ARBA00005964"/>
    </source>
</evidence>
<dbReference type="InterPro" id="IPR050309">
    <property type="entry name" value="Type-B_Carboxylest/Lipase"/>
</dbReference>
<accession>A0A4R4UFV5</accession>
<evidence type="ECO:0000256" key="3">
    <source>
        <dbReference type="ARBA" id="ARBA00022801"/>
    </source>
</evidence>
<evidence type="ECO:0000256" key="2">
    <source>
        <dbReference type="ARBA" id="ARBA00010515"/>
    </source>
</evidence>
<dbReference type="InterPro" id="IPR002018">
    <property type="entry name" value="CarbesteraseB"/>
</dbReference>
<protein>
    <recommendedName>
        <fullName evidence="4">Carboxylic ester hydrolase</fullName>
        <ecNumber evidence="4">3.1.1.-</ecNumber>
    </recommendedName>
</protein>
<reference evidence="6 7" key="1">
    <citation type="submission" date="2019-03" db="EMBL/GenBank/DDBJ databases">
        <title>Draft genome sequences of novel Actinobacteria.</title>
        <authorList>
            <person name="Sahin N."/>
            <person name="Ay H."/>
            <person name="Saygin H."/>
        </authorList>
    </citation>
    <scope>NUCLEOTIDE SEQUENCE [LARGE SCALE GENOMIC DNA]</scope>
    <source>
        <strain evidence="6 7">16K404</strain>
    </source>
</reference>
<dbReference type="OrthoDB" id="4308422at2"/>
<evidence type="ECO:0000256" key="4">
    <source>
        <dbReference type="RuleBase" id="RU361235"/>
    </source>
</evidence>
<dbReference type="InterPro" id="IPR002168">
    <property type="entry name" value="Lipase_GDXG_HIS_AS"/>
</dbReference>
<dbReference type="PANTHER" id="PTHR11559">
    <property type="entry name" value="CARBOXYLESTERASE"/>
    <property type="match status" value="1"/>
</dbReference>
<keyword evidence="3 4" id="KW-0378">Hydrolase</keyword>
<dbReference type="InterPro" id="IPR029058">
    <property type="entry name" value="AB_hydrolase_fold"/>
</dbReference>
<dbReference type="AlphaFoldDB" id="A0A4R4UFV5"/>
<keyword evidence="7" id="KW-1185">Reference proteome</keyword>
<dbReference type="EMBL" id="SMKV01000050">
    <property type="protein sequence ID" value="TDC87804.1"/>
    <property type="molecule type" value="Genomic_DNA"/>
</dbReference>
<evidence type="ECO:0000313" key="7">
    <source>
        <dbReference type="Proteomes" id="UP000294744"/>
    </source>
</evidence>
<dbReference type="GO" id="GO:0016787">
    <property type="term" value="F:hydrolase activity"/>
    <property type="evidence" value="ECO:0007669"/>
    <property type="project" value="UniProtKB-KW"/>
</dbReference>
<dbReference type="InterPro" id="IPR019826">
    <property type="entry name" value="Carboxylesterase_B_AS"/>
</dbReference>